<reference evidence="3" key="2">
    <citation type="submission" date="2020-05" db="UniProtKB">
        <authorList>
            <consortium name="EnsemblMetazoa"/>
        </authorList>
    </citation>
    <scope>IDENTIFICATION</scope>
    <source>
        <strain evidence="3">IAEA</strain>
    </source>
</reference>
<evidence type="ECO:0000256" key="2">
    <source>
        <dbReference type="SAM" id="Phobius"/>
    </source>
</evidence>
<dbReference type="AlphaFoldDB" id="A0A1A9Z2C6"/>
<name>A0A1A9Z2C6_GLOPL</name>
<protein>
    <submittedName>
        <fullName evidence="3">Uncharacterized protein</fullName>
    </submittedName>
</protein>
<reference evidence="4" key="1">
    <citation type="submission" date="2014-03" db="EMBL/GenBank/DDBJ databases">
        <authorList>
            <person name="Aksoy S."/>
            <person name="Warren W."/>
            <person name="Wilson R.K."/>
        </authorList>
    </citation>
    <scope>NUCLEOTIDE SEQUENCE [LARGE SCALE GENOMIC DNA]</scope>
    <source>
        <strain evidence="4">IAEA</strain>
    </source>
</reference>
<keyword evidence="2" id="KW-0472">Membrane</keyword>
<organism evidence="3 4">
    <name type="scientific">Glossina pallidipes</name>
    <name type="common">Tsetse fly</name>
    <dbReference type="NCBI Taxonomy" id="7398"/>
    <lineage>
        <taxon>Eukaryota</taxon>
        <taxon>Metazoa</taxon>
        <taxon>Ecdysozoa</taxon>
        <taxon>Arthropoda</taxon>
        <taxon>Hexapoda</taxon>
        <taxon>Insecta</taxon>
        <taxon>Pterygota</taxon>
        <taxon>Neoptera</taxon>
        <taxon>Endopterygota</taxon>
        <taxon>Diptera</taxon>
        <taxon>Brachycera</taxon>
        <taxon>Muscomorpha</taxon>
        <taxon>Hippoboscoidea</taxon>
        <taxon>Glossinidae</taxon>
        <taxon>Glossina</taxon>
    </lineage>
</organism>
<dbReference type="VEuPathDB" id="VectorBase:GPAI001599"/>
<dbReference type="EnsemblMetazoa" id="GPAI001599-RA">
    <property type="protein sequence ID" value="GPAI001599-PA"/>
    <property type="gene ID" value="GPAI001599"/>
</dbReference>
<feature type="region of interest" description="Disordered" evidence="1">
    <location>
        <begin position="1"/>
        <end position="20"/>
    </location>
</feature>
<keyword evidence="2" id="KW-0812">Transmembrane</keyword>
<accession>A0A1A9Z2C6</accession>
<sequence length="234" mass="25986">MPQRRHIRRRRYRRQGGDKLKAQRGRDEFFLLYRVKAAFLQRCQHRRPRSRCSNAAMLPGLAFIPRHQQRLDARLSDIPGHPLQVFQQRRFGVMALCFSRKACVSANVFSASIPCSRLICACKSSKEKGRGAGVCFSSTRTSVTVAPLPWHSVATFCAHGSSIMRPLSSTGAASGTISFALTATAAIAIVALTSTMRQRALCTIAGRFSIVKERGAENERIRTAPHKAPKYISQ</sequence>
<evidence type="ECO:0000313" key="4">
    <source>
        <dbReference type="Proteomes" id="UP000092445"/>
    </source>
</evidence>
<keyword evidence="4" id="KW-1185">Reference proteome</keyword>
<proteinExistence type="predicted"/>
<dbReference type="Proteomes" id="UP000092445">
    <property type="component" value="Unassembled WGS sequence"/>
</dbReference>
<feature type="compositionally biased region" description="Basic residues" evidence="1">
    <location>
        <begin position="1"/>
        <end position="14"/>
    </location>
</feature>
<keyword evidence="2" id="KW-1133">Transmembrane helix</keyword>
<evidence type="ECO:0000256" key="1">
    <source>
        <dbReference type="SAM" id="MobiDB-lite"/>
    </source>
</evidence>
<evidence type="ECO:0000313" key="3">
    <source>
        <dbReference type="EnsemblMetazoa" id="GPAI001599-PA"/>
    </source>
</evidence>
<feature type="transmembrane region" description="Helical" evidence="2">
    <location>
        <begin position="172"/>
        <end position="192"/>
    </location>
</feature>